<gene>
    <name evidence="2" type="ORF">CYCCA115_LOCUS8980</name>
</gene>
<feature type="region of interest" description="Disordered" evidence="1">
    <location>
        <begin position="119"/>
        <end position="180"/>
    </location>
</feature>
<proteinExistence type="predicted"/>
<evidence type="ECO:0000313" key="3">
    <source>
        <dbReference type="Proteomes" id="UP001295423"/>
    </source>
</evidence>
<feature type="compositionally biased region" description="Basic and acidic residues" evidence="1">
    <location>
        <begin position="13"/>
        <end position="30"/>
    </location>
</feature>
<feature type="region of interest" description="Disordered" evidence="1">
    <location>
        <begin position="1"/>
        <end position="86"/>
    </location>
</feature>
<feature type="compositionally biased region" description="Low complexity" evidence="1">
    <location>
        <begin position="136"/>
        <end position="150"/>
    </location>
</feature>
<keyword evidence="3" id="KW-1185">Reference proteome</keyword>
<feature type="compositionally biased region" description="Polar residues" evidence="1">
    <location>
        <begin position="69"/>
        <end position="86"/>
    </location>
</feature>
<feature type="region of interest" description="Disordered" evidence="1">
    <location>
        <begin position="272"/>
        <end position="308"/>
    </location>
</feature>
<dbReference type="AlphaFoldDB" id="A0AAD2CUK3"/>
<reference evidence="2" key="1">
    <citation type="submission" date="2023-08" db="EMBL/GenBank/DDBJ databases">
        <authorList>
            <person name="Audoor S."/>
            <person name="Bilcke G."/>
        </authorList>
    </citation>
    <scope>NUCLEOTIDE SEQUENCE</scope>
</reference>
<dbReference type="Proteomes" id="UP001295423">
    <property type="component" value="Unassembled WGS sequence"/>
</dbReference>
<dbReference type="EMBL" id="CAKOGP040001224">
    <property type="protein sequence ID" value="CAJ1944621.1"/>
    <property type="molecule type" value="Genomic_DNA"/>
</dbReference>
<name>A0AAD2CUK3_9STRA</name>
<accession>A0AAD2CUK3</accession>
<comment type="caution">
    <text evidence="2">The sequence shown here is derived from an EMBL/GenBank/DDBJ whole genome shotgun (WGS) entry which is preliminary data.</text>
</comment>
<evidence type="ECO:0000256" key="1">
    <source>
        <dbReference type="SAM" id="MobiDB-lite"/>
    </source>
</evidence>
<evidence type="ECO:0000313" key="2">
    <source>
        <dbReference type="EMBL" id="CAJ1944621.1"/>
    </source>
</evidence>
<feature type="compositionally biased region" description="Basic residues" evidence="1">
    <location>
        <begin position="31"/>
        <end position="50"/>
    </location>
</feature>
<organism evidence="2 3">
    <name type="scientific">Cylindrotheca closterium</name>
    <dbReference type="NCBI Taxonomy" id="2856"/>
    <lineage>
        <taxon>Eukaryota</taxon>
        <taxon>Sar</taxon>
        <taxon>Stramenopiles</taxon>
        <taxon>Ochrophyta</taxon>
        <taxon>Bacillariophyta</taxon>
        <taxon>Bacillariophyceae</taxon>
        <taxon>Bacillariophycidae</taxon>
        <taxon>Bacillariales</taxon>
        <taxon>Bacillariaceae</taxon>
        <taxon>Cylindrotheca</taxon>
    </lineage>
</organism>
<sequence length="308" mass="33743">MEQLAHKSTPVSHSERRDPSNTAERGGDKPTRRRSHRPRGCRGGSNRRKNKGGENKNSLNKPKRGLTKKQGSFKNQRSSFNKGSKASTLNALSVVGSHAPANMGRHMGVHEYDQAPSLQEYGYGAQPGDMYYSPNSSSSSGTDLQESLSESSEDCIPNPNSRSFHLDPHDGGLILPPLASTNLQEPEPVKFRGPNPYALHQSNIHNISYPRLPVYGMHNNNNNHHGNIAQIPDGDDTKQFYCHGNGYSENPAHADVLALNLPGLESKMAQLSKQQPPRPVRSGGSLFCTSPRSFLMGTTKDHSTTRSE</sequence>
<feature type="compositionally biased region" description="Basic and acidic residues" evidence="1">
    <location>
        <begin position="299"/>
        <end position="308"/>
    </location>
</feature>
<protein>
    <submittedName>
        <fullName evidence="2">Uncharacterized protein</fullName>
    </submittedName>
</protein>